<feature type="transmembrane region" description="Helical" evidence="2">
    <location>
        <begin position="159"/>
        <end position="179"/>
    </location>
</feature>
<evidence type="ECO:0000256" key="1">
    <source>
        <dbReference type="SAM" id="MobiDB-lite"/>
    </source>
</evidence>
<name>A0AAD6SNC2_9AGAR</name>
<organism evidence="3 4">
    <name type="scientific">Mycena alexandri</name>
    <dbReference type="NCBI Taxonomy" id="1745969"/>
    <lineage>
        <taxon>Eukaryota</taxon>
        <taxon>Fungi</taxon>
        <taxon>Dikarya</taxon>
        <taxon>Basidiomycota</taxon>
        <taxon>Agaricomycotina</taxon>
        <taxon>Agaricomycetes</taxon>
        <taxon>Agaricomycetidae</taxon>
        <taxon>Agaricales</taxon>
        <taxon>Marasmiineae</taxon>
        <taxon>Mycenaceae</taxon>
        <taxon>Mycena</taxon>
    </lineage>
</organism>
<feature type="compositionally biased region" description="Gly residues" evidence="1">
    <location>
        <begin position="261"/>
        <end position="271"/>
    </location>
</feature>
<feature type="transmembrane region" description="Helical" evidence="2">
    <location>
        <begin position="134"/>
        <end position="153"/>
    </location>
</feature>
<dbReference type="EMBL" id="JARJCM010000085">
    <property type="protein sequence ID" value="KAJ7031054.1"/>
    <property type="molecule type" value="Genomic_DNA"/>
</dbReference>
<dbReference type="AlphaFoldDB" id="A0AAD6SNC2"/>
<feature type="transmembrane region" description="Helical" evidence="2">
    <location>
        <begin position="65"/>
        <end position="88"/>
    </location>
</feature>
<feature type="transmembrane region" description="Helical" evidence="2">
    <location>
        <begin position="36"/>
        <end position="58"/>
    </location>
</feature>
<evidence type="ECO:0000313" key="4">
    <source>
        <dbReference type="Proteomes" id="UP001218188"/>
    </source>
</evidence>
<keyword evidence="2" id="KW-0472">Membrane</keyword>
<feature type="transmembrane region" description="Helical" evidence="2">
    <location>
        <begin position="108"/>
        <end position="127"/>
    </location>
</feature>
<reference evidence="3" key="1">
    <citation type="submission" date="2023-03" db="EMBL/GenBank/DDBJ databases">
        <title>Massive genome expansion in bonnet fungi (Mycena s.s.) driven by repeated elements and novel gene families across ecological guilds.</title>
        <authorList>
            <consortium name="Lawrence Berkeley National Laboratory"/>
            <person name="Harder C.B."/>
            <person name="Miyauchi S."/>
            <person name="Viragh M."/>
            <person name="Kuo A."/>
            <person name="Thoen E."/>
            <person name="Andreopoulos B."/>
            <person name="Lu D."/>
            <person name="Skrede I."/>
            <person name="Drula E."/>
            <person name="Henrissat B."/>
            <person name="Morin E."/>
            <person name="Kohler A."/>
            <person name="Barry K."/>
            <person name="LaButti K."/>
            <person name="Morin E."/>
            <person name="Salamov A."/>
            <person name="Lipzen A."/>
            <person name="Mereny Z."/>
            <person name="Hegedus B."/>
            <person name="Baldrian P."/>
            <person name="Stursova M."/>
            <person name="Weitz H."/>
            <person name="Taylor A."/>
            <person name="Grigoriev I.V."/>
            <person name="Nagy L.G."/>
            <person name="Martin F."/>
            <person name="Kauserud H."/>
        </authorList>
    </citation>
    <scope>NUCLEOTIDE SEQUENCE</scope>
    <source>
        <strain evidence="3">CBHHK200</strain>
    </source>
</reference>
<feature type="transmembrane region" description="Helical" evidence="2">
    <location>
        <begin position="230"/>
        <end position="252"/>
    </location>
</feature>
<feature type="transmembrane region" description="Helical" evidence="2">
    <location>
        <begin position="199"/>
        <end position="218"/>
    </location>
</feature>
<sequence length="311" mass="33969">MFWAQDELAVPSVLPPSCFLIASHEASESLWVGVSALWVSTFLYGVYVVLFCRCMYIFYRGKNQITLLTSAIVMFILSTTSIIIFLLQGATAYGTLGLDLATIQTAGAIVYVTNNLVADGLLIYRCYVIWNTPWITVVPLMLLVTTMILGYSIQLRSFFILSLSMNLFVPTLVAGRLWWIIRRIRGPGGVATRRKSRNAMIIILESGLIYSLLVSIHMGFFHFDDPRDEIVYAALSQVVGIVPTLIIVRVGLGVSENGSGSGTMVGSGRGSVPGSMKNGTSLHRAPTGNSMRTIAIDEPQEKSGWDAGTIV</sequence>
<keyword evidence="2" id="KW-0812">Transmembrane</keyword>
<keyword evidence="4" id="KW-1185">Reference proteome</keyword>
<protein>
    <submittedName>
        <fullName evidence="3">Uncharacterized protein</fullName>
    </submittedName>
</protein>
<gene>
    <name evidence="3" type="ORF">C8F04DRAFT_1263325</name>
</gene>
<accession>A0AAD6SNC2</accession>
<evidence type="ECO:0000313" key="3">
    <source>
        <dbReference type="EMBL" id="KAJ7031054.1"/>
    </source>
</evidence>
<proteinExistence type="predicted"/>
<keyword evidence="2" id="KW-1133">Transmembrane helix</keyword>
<dbReference type="Proteomes" id="UP001218188">
    <property type="component" value="Unassembled WGS sequence"/>
</dbReference>
<evidence type="ECO:0000256" key="2">
    <source>
        <dbReference type="SAM" id="Phobius"/>
    </source>
</evidence>
<feature type="region of interest" description="Disordered" evidence="1">
    <location>
        <begin position="261"/>
        <end position="284"/>
    </location>
</feature>
<comment type="caution">
    <text evidence="3">The sequence shown here is derived from an EMBL/GenBank/DDBJ whole genome shotgun (WGS) entry which is preliminary data.</text>
</comment>